<feature type="region of interest" description="Disordered" evidence="6">
    <location>
        <begin position="79"/>
        <end position="100"/>
    </location>
</feature>
<dbReference type="InterPro" id="IPR050815">
    <property type="entry name" value="TF_fung"/>
</dbReference>
<dbReference type="OMA" id="TFWAAFY"/>
<dbReference type="SMART" id="SM00906">
    <property type="entry name" value="Fungal_trans"/>
    <property type="match status" value="1"/>
</dbReference>
<dbReference type="Pfam" id="PF04082">
    <property type="entry name" value="Fungal_trans"/>
    <property type="match status" value="1"/>
</dbReference>
<dbReference type="Proteomes" id="UP000242180">
    <property type="component" value="Unassembled WGS sequence"/>
</dbReference>
<dbReference type="GO" id="GO:0008270">
    <property type="term" value="F:zinc ion binding"/>
    <property type="evidence" value="ECO:0007669"/>
    <property type="project" value="InterPro"/>
</dbReference>
<dbReference type="GO" id="GO:0005634">
    <property type="term" value="C:nucleus"/>
    <property type="evidence" value="ECO:0007669"/>
    <property type="project" value="UniProtKB-SubCell"/>
</dbReference>
<keyword evidence="3" id="KW-0805">Transcription regulation</keyword>
<dbReference type="SMART" id="SM00066">
    <property type="entry name" value="GAL4"/>
    <property type="match status" value="1"/>
</dbReference>
<dbReference type="Gene3D" id="4.10.240.10">
    <property type="entry name" value="Zn(2)-C6 fungal-type DNA-binding domain"/>
    <property type="match status" value="1"/>
</dbReference>
<dbReference type="InterPro" id="IPR007219">
    <property type="entry name" value="XnlR_reg_dom"/>
</dbReference>
<keyword evidence="4" id="KW-0804">Transcription</keyword>
<keyword evidence="2" id="KW-0479">Metal-binding</keyword>
<evidence type="ECO:0000313" key="8">
    <source>
        <dbReference type="EMBL" id="ORZ01297.1"/>
    </source>
</evidence>
<name>A0A1X2HPL8_SYNRA</name>
<proteinExistence type="predicted"/>
<dbReference type="CDD" id="cd00067">
    <property type="entry name" value="GAL4"/>
    <property type="match status" value="1"/>
</dbReference>
<reference evidence="8 9" key="1">
    <citation type="submission" date="2016-07" db="EMBL/GenBank/DDBJ databases">
        <title>Pervasive Adenine N6-methylation of Active Genes in Fungi.</title>
        <authorList>
            <consortium name="DOE Joint Genome Institute"/>
            <person name="Mondo S.J."/>
            <person name="Dannebaum R.O."/>
            <person name="Kuo R.C."/>
            <person name="Labutti K."/>
            <person name="Haridas S."/>
            <person name="Kuo A."/>
            <person name="Salamov A."/>
            <person name="Ahrendt S.R."/>
            <person name="Lipzen A."/>
            <person name="Sullivan W."/>
            <person name="Andreopoulos W.B."/>
            <person name="Clum A."/>
            <person name="Lindquist E."/>
            <person name="Daum C."/>
            <person name="Ramamoorthy G.K."/>
            <person name="Gryganskyi A."/>
            <person name="Culley D."/>
            <person name="Magnuson J.K."/>
            <person name="James T.Y."/>
            <person name="O'Malley M.A."/>
            <person name="Stajich J.E."/>
            <person name="Spatafora J.W."/>
            <person name="Visel A."/>
            <person name="Grigoriev I.V."/>
        </authorList>
    </citation>
    <scope>NUCLEOTIDE SEQUENCE [LARGE SCALE GENOMIC DNA]</scope>
    <source>
        <strain evidence="8 9">NRRL 2496</strain>
    </source>
</reference>
<dbReference type="InParanoid" id="A0A1X2HPL8"/>
<keyword evidence="5" id="KW-0539">Nucleus</keyword>
<dbReference type="PROSITE" id="PS50048">
    <property type="entry name" value="ZN2_CY6_FUNGAL_2"/>
    <property type="match status" value="1"/>
</dbReference>
<feature type="region of interest" description="Disordered" evidence="6">
    <location>
        <begin position="661"/>
        <end position="706"/>
    </location>
</feature>
<evidence type="ECO:0000313" key="9">
    <source>
        <dbReference type="Proteomes" id="UP000242180"/>
    </source>
</evidence>
<evidence type="ECO:0000256" key="4">
    <source>
        <dbReference type="ARBA" id="ARBA00023163"/>
    </source>
</evidence>
<dbReference type="SUPFAM" id="SSF57701">
    <property type="entry name" value="Zn2/Cys6 DNA-binding domain"/>
    <property type="match status" value="1"/>
</dbReference>
<feature type="region of interest" description="Disordered" evidence="6">
    <location>
        <begin position="586"/>
        <end position="622"/>
    </location>
</feature>
<dbReference type="PROSITE" id="PS00463">
    <property type="entry name" value="ZN2_CY6_FUNGAL_1"/>
    <property type="match status" value="1"/>
</dbReference>
<feature type="compositionally biased region" description="Polar residues" evidence="6">
    <location>
        <begin position="594"/>
        <end position="605"/>
    </location>
</feature>
<evidence type="ECO:0000256" key="1">
    <source>
        <dbReference type="ARBA" id="ARBA00004123"/>
    </source>
</evidence>
<feature type="compositionally biased region" description="Polar residues" evidence="6">
    <location>
        <begin position="674"/>
        <end position="706"/>
    </location>
</feature>
<dbReference type="AlphaFoldDB" id="A0A1X2HPL8"/>
<dbReference type="OrthoDB" id="2123952at2759"/>
<protein>
    <submittedName>
        <fullName evidence="8">Fungal-specific transcription factor domain-domain-containing protein</fullName>
    </submittedName>
</protein>
<accession>A0A1X2HPL8</accession>
<evidence type="ECO:0000259" key="7">
    <source>
        <dbReference type="PROSITE" id="PS50048"/>
    </source>
</evidence>
<evidence type="ECO:0000256" key="5">
    <source>
        <dbReference type="ARBA" id="ARBA00023242"/>
    </source>
</evidence>
<dbReference type="CDD" id="cd12148">
    <property type="entry name" value="fungal_TF_MHR"/>
    <property type="match status" value="1"/>
</dbReference>
<dbReference type="EMBL" id="MCGN01000002">
    <property type="protein sequence ID" value="ORZ01297.1"/>
    <property type="molecule type" value="Genomic_DNA"/>
</dbReference>
<dbReference type="STRING" id="13706.A0A1X2HPL8"/>
<organism evidence="8 9">
    <name type="scientific">Syncephalastrum racemosum</name>
    <name type="common">Filamentous fungus</name>
    <dbReference type="NCBI Taxonomy" id="13706"/>
    <lineage>
        <taxon>Eukaryota</taxon>
        <taxon>Fungi</taxon>
        <taxon>Fungi incertae sedis</taxon>
        <taxon>Mucoromycota</taxon>
        <taxon>Mucoromycotina</taxon>
        <taxon>Mucoromycetes</taxon>
        <taxon>Mucorales</taxon>
        <taxon>Syncephalastraceae</taxon>
        <taxon>Syncephalastrum</taxon>
    </lineage>
</organism>
<sequence>MEPVDSSLEYHASGKKRVRATQACIMCRKKKIKCDGTKPECLHCLEANITCEYSECRKRGPRKGYVQLLEERLAHLERRLSEPKDTSGQVSDDSADTPTRKRVKGHLTTSFFGGGPSGMDISLDIKEQDGEQSKGAIQTTEFLFTHGDLTLPTELALELVDLFFKHINSVFPIIYRPSLRHEISNGTASKPLLWAIMAISARFSDHPSLATDPPYWAGEKFAVRASSFIGSSTLEANIPNLQFWVIMGCLEFGRASGAKAWMYSGIALRMCEELGFNKEETLQVPVLRSDGSVDPIRTALRRRIYWCCVCIDKFASAGTTRPQYFDMDASEVRPPNVPESIILRDPISSRSIDGVDLESDSLMDVARVHLNMISIFGEVNALMSKIKSGSSTVVWPPSPHCERLDSKLRTWKSELDDRFQYTAHNVKWHAKQASKNYVTLWMTSHALWCATMLVLHRGSLAYTNVKPTDVSEDTYRRIQSSIKECKMCVDEAMSVFETMKDLCGNNVLPFMAYCAYIFATVMMTSTFSKDRASCHKSTRGLRILYEMIKELKPYWPMCERLALTTEDLLLTHSRLYDTRYQEEYPVYDDKRSSDSQTTEQMSTSFRPPPPLPKTSEKQTNERVEQLQVGYPPLSSAPSSSSLYMPPNKASVAYSYSATPNNRPIEASLDRQHQQQRSSLSNTRGPLPHQNPQQRSQQHPHAQSHLQQTHVYSALAQSFCGDGNAEVDFNSCEFLYDSALFGQIMFDTVEKAPNGNPGSYFPDIYSTEESALSYNPGMQQTPSDSTSAAAGFGSIDRPVWDASIS</sequence>
<dbReference type="InterPro" id="IPR036864">
    <property type="entry name" value="Zn2-C6_fun-type_DNA-bd_sf"/>
</dbReference>
<keyword evidence="9" id="KW-1185">Reference proteome</keyword>
<dbReference type="InterPro" id="IPR001138">
    <property type="entry name" value="Zn2Cys6_DnaBD"/>
</dbReference>
<dbReference type="GO" id="GO:0000981">
    <property type="term" value="F:DNA-binding transcription factor activity, RNA polymerase II-specific"/>
    <property type="evidence" value="ECO:0007669"/>
    <property type="project" value="InterPro"/>
</dbReference>
<dbReference type="GO" id="GO:0003677">
    <property type="term" value="F:DNA binding"/>
    <property type="evidence" value="ECO:0007669"/>
    <property type="project" value="InterPro"/>
</dbReference>
<comment type="subcellular location">
    <subcellularLocation>
        <location evidence="1">Nucleus</location>
    </subcellularLocation>
</comment>
<dbReference type="Pfam" id="PF00172">
    <property type="entry name" value="Zn_clus"/>
    <property type="match status" value="1"/>
</dbReference>
<evidence type="ECO:0000256" key="6">
    <source>
        <dbReference type="SAM" id="MobiDB-lite"/>
    </source>
</evidence>
<evidence type="ECO:0000256" key="3">
    <source>
        <dbReference type="ARBA" id="ARBA00023015"/>
    </source>
</evidence>
<dbReference type="PANTHER" id="PTHR47338">
    <property type="entry name" value="ZN(II)2CYS6 TRANSCRIPTION FACTOR (EUROFUNG)-RELATED"/>
    <property type="match status" value="1"/>
</dbReference>
<gene>
    <name evidence="8" type="ORF">BCR43DRAFT_486705</name>
</gene>
<dbReference type="GO" id="GO:0006351">
    <property type="term" value="P:DNA-templated transcription"/>
    <property type="evidence" value="ECO:0007669"/>
    <property type="project" value="InterPro"/>
</dbReference>
<feature type="domain" description="Zn(2)-C6 fungal-type" evidence="7">
    <location>
        <begin position="23"/>
        <end position="53"/>
    </location>
</feature>
<comment type="caution">
    <text evidence="8">The sequence shown here is derived from an EMBL/GenBank/DDBJ whole genome shotgun (WGS) entry which is preliminary data.</text>
</comment>
<dbReference type="PANTHER" id="PTHR47338:SF5">
    <property type="entry name" value="ZN(II)2CYS6 TRANSCRIPTION FACTOR (EUROFUNG)"/>
    <property type="match status" value="1"/>
</dbReference>
<evidence type="ECO:0000256" key="2">
    <source>
        <dbReference type="ARBA" id="ARBA00022723"/>
    </source>
</evidence>